<protein>
    <submittedName>
        <fullName evidence="2">Uncharacterized protein</fullName>
    </submittedName>
</protein>
<proteinExistence type="predicted"/>
<organism evidence="2 3">
    <name type="scientific">Rotaria sordida</name>
    <dbReference type="NCBI Taxonomy" id="392033"/>
    <lineage>
        <taxon>Eukaryota</taxon>
        <taxon>Metazoa</taxon>
        <taxon>Spiralia</taxon>
        <taxon>Gnathifera</taxon>
        <taxon>Rotifera</taxon>
        <taxon>Eurotatoria</taxon>
        <taxon>Bdelloidea</taxon>
        <taxon>Philodinida</taxon>
        <taxon>Philodinidae</taxon>
        <taxon>Rotaria</taxon>
    </lineage>
</organism>
<feature type="non-terminal residue" evidence="2">
    <location>
        <position position="67"/>
    </location>
</feature>
<dbReference type="AlphaFoldDB" id="A0A820EQQ0"/>
<comment type="caution">
    <text evidence="2">The sequence shown here is derived from an EMBL/GenBank/DDBJ whole genome shotgun (WGS) entry which is preliminary data.</text>
</comment>
<gene>
    <name evidence="2" type="ORF">OTI717_LOCUS40397</name>
</gene>
<dbReference type="InterPro" id="IPR011042">
    <property type="entry name" value="6-blade_b-propeller_TolB-like"/>
</dbReference>
<accession>A0A820EQQ0</accession>
<dbReference type="InterPro" id="IPR001258">
    <property type="entry name" value="NHL_repeat"/>
</dbReference>
<dbReference type="EMBL" id="CAJOAX010032096">
    <property type="protein sequence ID" value="CAF4249782.1"/>
    <property type="molecule type" value="Genomic_DNA"/>
</dbReference>
<reference evidence="2" key="1">
    <citation type="submission" date="2021-02" db="EMBL/GenBank/DDBJ databases">
        <authorList>
            <person name="Nowell W R."/>
        </authorList>
    </citation>
    <scope>NUCLEOTIDE SEQUENCE</scope>
</reference>
<dbReference type="Proteomes" id="UP000663823">
    <property type="component" value="Unassembled WGS sequence"/>
</dbReference>
<evidence type="ECO:0000313" key="2">
    <source>
        <dbReference type="EMBL" id="CAF4249782.1"/>
    </source>
</evidence>
<dbReference type="Pfam" id="PF01436">
    <property type="entry name" value="NHL"/>
    <property type="match status" value="1"/>
</dbReference>
<dbReference type="Gene3D" id="2.120.10.30">
    <property type="entry name" value="TolB, C-terminal domain"/>
    <property type="match status" value="1"/>
</dbReference>
<keyword evidence="1" id="KW-0677">Repeat</keyword>
<evidence type="ECO:0000256" key="1">
    <source>
        <dbReference type="ARBA" id="ARBA00022737"/>
    </source>
</evidence>
<evidence type="ECO:0000313" key="3">
    <source>
        <dbReference type="Proteomes" id="UP000663823"/>
    </source>
</evidence>
<sequence>MKWMEGAKEGIVVAGGQGVGDGLTQLSHPQGVVVDQLGTVYVVDLASGSVKRWPKGATHGNIIVGGN</sequence>
<name>A0A820EQQ0_9BILA</name>